<dbReference type="PANTHER" id="PTHR24221:SF654">
    <property type="entry name" value="ATP-BINDING CASSETTE SUB-FAMILY B MEMBER 6"/>
    <property type="match status" value="1"/>
</dbReference>
<protein>
    <submittedName>
        <fullName evidence="12">ATP-binding cassette domain-containing protein</fullName>
    </submittedName>
</protein>
<dbReference type="InterPro" id="IPR003439">
    <property type="entry name" value="ABC_transporter-like_ATP-bd"/>
</dbReference>
<dbReference type="GO" id="GO:0005524">
    <property type="term" value="F:ATP binding"/>
    <property type="evidence" value="ECO:0007669"/>
    <property type="project" value="UniProtKB-KW"/>
</dbReference>
<dbReference type="Gene3D" id="1.20.1560.10">
    <property type="entry name" value="ABC transporter type 1, transmembrane domain"/>
    <property type="match status" value="1"/>
</dbReference>
<evidence type="ECO:0000259" key="11">
    <source>
        <dbReference type="PROSITE" id="PS50929"/>
    </source>
</evidence>
<evidence type="ECO:0000256" key="5">
    <source>
        <dbReference type="ARBA" id="ARBA00022741"/>
    </source>
</evidence>
<name>A0A6B0SU76_9EURY</name>
<feature type="transmembrane region" description="Helical" evidence="9">
    <location>
        <begin position="43"/>
        <end position="69"/>
    </location>
</feature>
<dbReference type="GO" id="GO:0016887">
    <property type="term" value="F:ATP hydrolysis activity"/>
    <property type="evidence" value="ECO:0007669"/>
    <property type="project" value="InterPro"/>
</dbReference>
<evidence type="ECO:0000256" key="8">
    <source>
        <dbReference type="ARBA" id="ARBA00023136"/>
    </source>
</evidence>
<dbReference type="InterPro" id="IPR011527">
    <property type="entry name" value="ABC1_TM_dom"/>
</dbReference>
<dbReference type="OrthoDB" id="121502at2157"/>
<keyword evidence="13" id="KW-1185">Reference proteome</keyword>
<evidence type="ECO:0000256" key="4">
    <source>
        <dbReference type="ARBA" id="ARBA00022692"/>
    </source>
</evidence>
<dbReference type="PROSITE" id="PS50893">
    <property type="entry name" value="ABC_TRANSPORTER_2"/>
    <property type="match status" value="1"/>
</dbReference>
<dbReference type="Pfam" id="PF00005">
    <property type="entry name" value="ABC_tran"/>
    <property type="match status" value="1"/>
</dbReference>
<dbReference type="SUPFAM" id="SSF90123">
    <property type="entry name" value="ABC transporter transmembrane region"/>
    <property type="match status" value="1"/>
</dbReference>
<dbReference type="Proteomes" id="UP000471521">
    <property type="component" value="Unassembled WGS sequence"/>
</dbReference>
<feature type="non-terminal residue" evidence="12">
    <location>
        <position position="1"/>
    </location>
</feature>
<keyword evidence="6 12" id="KW-0067">ATP-binding</keyword>
<dbReference type="Pfam" id="PF00664">
    <property type="entry name" value="ABC_membrane"/>
    <property type="match status" value="1"/>
</dbReference>
<feature type="non-terminal residue" evidence="12">
    <location>
        <position position="353"/>
    </location>
</feature>
<dbReference type="SMART" id="SM00382">
    <property type="entry name" value="AAA"/>
    <property type="match status" value="1"/>
</dbReference>
<comment type="subcellular location">
    <subcellularLocation>
        <location evidence="1">Cell membrane</location>
        <topology evidence="1">Multi-pass membrane protein</topology>
    </subcellularLocation>
</comment>
<dbReference type="InterPro" id="IPR003593">
    <property type="entry name" value="AAA+_ATPase"/>
</dbReference>
<evidence type="ECO:0000256" key="6">
    <source>
        <dbReference type="ARBA" id="ARBA00022840"/>
    </source>
</evidence>
<dbReference type="SUPFAM" id="SSF52540">
    <property type="entry name" value="P-loop containing nucleoside triphosphate hydrolases"/>
    <property type="match status" value="1"/>
</dbReference>
<sequence>VRDAVRGLDTVKAFTGESTERARVADASRAYKRSKWSAHRLRVGYDAASWLFGTVGIWGLFLLGGYWALAGPPQFFTAQLSAGSLLTFLIYAESFLDPTRRLAVNVIDSVQSARASARRVTDLLARDAALETGDGDIHVSEGRVEYEDVTFAYDGADDDALAGVSFTAAPGEFVGVVGSTGAGKSTLVKLLLRLYDPDAGTVRIDGRDVANTDPAGVRDHVGYVSQDPFLFPGTVAANVSLGDSDPDRDAVVAAADAAEAHEFVTDLPEGYDTEVGERGASLSGGQRQRLAIARALYGDPELLVFDEATSHVDTETEAAIQRSLAAAAGDRTVFAVAHRLSTVRDADTILVVD</sequence>
<dbReference type="InterPro" id="IPR017871">
    <property type="entry name" value="ABC_transporter-like_CS"/>
</dbReference>
<dbReference type="InterPro" id="IPR036640">
    <property type="entry name" value="ABC1_TM_sf"/>
</dbReference>
<dbReference type="AlphaFoldDB" id="A0A6B0SU76"/>
<evidence type="ECO:0000256" key="1">
    <source>
        <dbReference type="ARBA" id="ARBA00004651"/>
    </source>
</evidence>
<proteinExistence type="predicted"/>
<evidence type="ECO:0000256" key="3">
    <source>
        <dbReference type="ARBA" id="ARBA00022475"/>
    </source>
</evidence>
<evidence type="ECO:0000259" key="10">
    <source>
        <dbReference type="PROSITE" id="PS50893"/>
    </source>
</evidence>
<evidence type="ECO:0000256" key="9">
    <source>
        <dbReference type="SAM" id="Phobius"/>
    </source>
</evidence>
<evidence type="ECO:0000313" key="12">
    <source>
        <dbReference type="EMBL" id="MXR22602.1"/>
    </source>
</evidence>
<evidence type="ECO:0000313" key="13">
    <source>
        <dbReference type="Proteomes" id="UP000471521"/>
    </source>
</evidence>
<dbReference type="EMBL" id="WUUU01000354">
    <property type="protein sequence ID" value="MXR22602.1"/>
    <property type="molecule type" value="Genomic_DNA"/>
</dbReference>
<dbReference type="GO" id="GO:0005886">
    <property type="term" value="C:plasma membrane"/>
    <property type="evidence" value="ECO:0007669"/>
    <property type="project" value="UniProtKB-SubCell"/>
</dbReference>
<comment type="caution">
    <text evidence="12">The sequence shown here is derived from an EMBL/GenBank/DDBJ whole genome shotgun (WGS) entry which is preliminary data.</text>
</comment>
<keyword evidence="7 9" id="KW-1133">Transmembrane helix</keyword>
<gene>
    <name evidence="12" type="ORF">GRX66_19250</name>
</gene>
<dbReference type="FunFam" id="3.40.50.300:FF:000299">
    <property type="entry name" value="ABC transporter ATP-binding protein/permease"/>
    <property type="match status" value="1"/>
</dbReference>
<feature type="domain" description="ABC transmembrane type-1" evidence="11">
    <location>
        <begin position="1"/>
        <end position="111"/>
    </location>
</feature>
<keyword evidence="3" id="KW-1003">Cell membrane</keyword>
<dbReference type="Gene3D" id="3.40.50.300">
    <property type="entry name" value="P-loop containing nucleotide triphosphate hydrolases"/>
    <property type="match status" value="1"/>
</dbReference>
<dbReference type="PANTHER" id="PTHR24221">
    <property type="entry name" value="ATP-BINDING CASSETTE SUB-FAMILY B"/>
    <property type="match status" value="1"/>
</dbReference>
<keyword evidence="4 9" id="KW-0812">Transmembrane</keyword>
<dbReference type="PROSITE" id="PS00211">
    <property type="entry name" value="ABC_TRANSPORTER_1"/>
    <property type="match status" value="1"/>
</dbReference>
<dbReference type="RefSeq" id="WP_159527872.1">
    <property type="nucleotide sequence ID" value="NZ_WUUU01000354.1"/>
</dbReference>
<feature type="domain" description="ABC transporter" evidence="10">
    <location>
        <begin position="144"/>
        <end position="353"/>
    </location>
</feature>
<dbReference type="GO" id="GO:0140359">
    <property type="term" value="F:ABC-type transporter activity"/>
    <property type="evidence" value="ECO:0007669"/>
    <property type="project" value="InterPro"/>
</dbReference>
<keyword evidence="5" id="KW-0547">Nucleotide-binding</keyword>
<reference evidence="12 13" key="1">
    <citation type="submission" date="2019-12" db="EMBL/GenBank/DDBJ databases">
        <title>Isolation and characterization of three novel carbon monoxide-oxidizing members of Halobacteria from salione crusts and soils.</title>
        <authorList>
            <person name="Myers M.R."/>
            <person name="King G.M."/>
        </authorList>
    </citation>
    <scope>NUCLEOTIDE SEQUENCE [LARGE SCALE GENOMIC DNA]</scope>
    <source>
        <strain evidence="12 13">PCN9</strain>
    </source>
</reference>
<dbReference type="InterPro" id="IPR039421">
    <property type="entry name" value="Type_1_exporter"/>
</dbReference>
<dbReference type="PROSITE" id="PS50929">
    <property type="entry name" value="ABC_TM1F"/>
    <property type="match status" value="1"/>
</dbReference>
<evidence type="ECO:0000256" key="2">
    <source>
        <dbReference type="ARBA" id="ARBA00022448"/>
    </source>
</evidence>
<dbReference type="InterPro" id="IPR027417">
    <property type="entry name" value="P-loop_NTPase"/>
</dbReference>
<keyword evidence="2" id="KW-0813">Transport</keyword>
<keyword evidence="8 9" id="KW-0472">Membrane</keyword>
<organism evidence="12 13">
    <name type="scientific">Halobacterium bonnevillei</name>
    <dbReference type="NCBI Taxonomy" id="2692200"/>
    <lineage>
        <taxon>Archaea</taxon>
        <taxon>Methanobacteriati</taxon>
        <taxon>Methanobacteriota</taxon>
        <taxon>Stenosarchaea group</taxon>
        <taxon>Halobacteria</taxon>
        <taxon>Halobacteriales</taxon>
        <taxon>Halobacteriaceae</taxon>
        <taxon>Halobacterium</taxon>
    </lineage>
</organism>
<evidence type="ECO:0000256" key="7">
    <source>
        <dbReference type="ARBA" id="ARBA00022989"/>
    </source>
</evidence>
<accession>A0A6B0SU76</accession>